<accession>A0A1H3KNZ1</accession>
<dbReference type="RefSeq" id="WP_244516307.1">
    <property type="nucleotide sequence ID" value="NZ_FNPK01000013.1"/>
</dbReference>
<evidence type="ECO:0000313" key="2">
    <source>
        <dbReference type="Proteomes" id="UP000199035"/>
    </source>
</evidence>
<organism evidence="1 2">
    <name type="scientific">Acinetobacter kyonggiensis</name>
    <dbReference type="NCBI Taxonomy" id="595670"/>
    <lineage>
        <taxon>Bacteria</taxon>
        <taxon>Pseudomonadati</taxon>
        <taxon>Pseudomonadota</taxon>
        <taxon>Gammaproteobacteria</taxon>
        <taxon>Moraxellales</taxon>
        <taxon>Moraxellaceae</taxon>
        <taxon>Acinetobacter</taxon>
    </lineage>
</organism>
<dbReference type="AlphaFoldDB" id="A0A1H3KNZ1"/>
<evidence type="ECO:0000313" key="1">
    <source>
        <dbReference type="EMBL" id="SDY53779.1"/>
    </source>
</evidence>
<reference evidence="2" key="1">
    <citation type="submission" date="2016-10" db="EMBL/GenBank/DDBJ databases">
        <authorList>
            <person name="Varghese N."/>
            <person name="Submissions S."/>
        </authorList>
    </citation>
    <scope>NUCLEOTIDE SEQUENCE [LARGE SCALE GENOMIC DNA]</scope>
    <source>
        <strain evidence="2">ANC 5109</strain>
    </source>
</reference>
<evidence type="ECO:0008006" key="3">
    <source>
        <dbReference type="Google" id="ProtNLM"/>
    </source>
</evidence>
<keyword evidence="2" id="KW-1185">Reference proteome</keyword>
<dbReference type="Proteomes" id="UP000199035">
    <property type="component" value="Unassembled WGS sequence"/>
</dbReference>
<proteinExistence type="predicted"/>
<protein>
    <recommendedName>
        <fullName evidence="3">DUF2004 domain-containing protein</fullName>
    </recommendedName>
</protein>
<gene>
    <name evidence="1" type="ORF">SAMN05421643_11374</name>
</gene>
<dbReference type="STRING" id="595670.SAMN05421643_11374"/>
<sequence>MNNTEQIQKLEQKARAAMLSVYQNDTDDNAVRLYAEHHLEELEPEYWLKNLGTATPQPLQILKVLELSPHIDWVLGEDENYRIDFTLPEEVTQYVLCVELDRDEMVVGISMES</sequence>
<dbReference type="EMBL" id="FNPK01000013">
    <property type="protein sequence ID" value="SDY53779.1"/>
    <property type="molecule type" value="Genomic_DNA"/>
</dbReference>
<name>A0A1H3KNZ1_9GAMM</name>